<organism evidence="2 3">
    <name type="scientific">Pleomassaria siparia CBS 279.74</name>
    <dbReference type="NCBI Taxonomy" id="1314801"/>
    <lineage>
        <taxon>Eukaryota</taxon>
        <taxon>Fungi</taxon>
        <taxon>Dikarya</taxon>
        <taxon>Ascomycota</taxon>
        <taxon>Pezizomycotina</taxon>
        <taxon>Dothideomycetes</taxon>
        <taxon>Pleosporomycetidae</taxon>
        <taxon>Pleosporales</taxon>
        <taxon>Pleomassariaceae</taxon>
        <taxon>Pleomassaria</taxon>
    </lineage>
</organism>
<protein>
    <submittedName>
        <fullName evidence="2">Uncharacterized protein</fullName>
    </submittedName>
</protein>
<accession>A0A6G1JW48</accession>
<dbReference type="OrthoDB" id="5415072at2759"/>
<feature type="compositionally biased region" description="Polar residues" evidence="1">
    <location>
        <begin position="1"/>
        <end position="17"/>
    </location>
</feature>
<sequence>MGNCCGSQSEDNFQGQGRTLGAPPPQTNNAKASIPSRIANPNETEGPSPRSKAKLPKITGPGRTLGSGGGSDSDARAAAAAAAEVRNFEVAPAIAFIPGSRVAPQRPRPRSERDMV</sequence>
<proteinExistence type="predicted"/>
<dbReference type="Proteomes" id="UP000799428">
    <property type="component" value="Unassembled WGS sequence"/>
</dbReference>
<reference evidence="2" key="1">
    <citation type="journal article" date="2020" name="Stud. Mycol.">
        <title>101 Dothideomycetes genomes: a test case for predicting lifestyles and emergence of pathogens.</title>
        <authorList>
            <person name="Haridas S."/>
            <person name="Albert R."/>
            <person name="Binder M."/>
            <person name="Bloem J."/>
            <person name="Labutti K."/>
            <person name="Salamov A."/>
            <person name="Andreopoulos B."/>
            <person name="Baker S."/>
            <person name="Barry K."/>
            <person name="Bills G."/>
            <person name="Bluhm B."/>
            <person name="Cannon C."/>
            <person name="Castanera R."/>
            <person name="Culley D."/>
            <person name="Daum C."/>
            <person name="Ezra D."/>
            <person name="Gonzalez J."/>
            <person name="Henrissat B."/>
            <person name="Kuo A."/>
            <person name="Liang C."/>
            <person name="Lipzen A."/>
            <person name="Lutzoni F."/>
            <person name="Magnuson J."/>
            <person name="Mondo S."/>
            <person name="Nolan M."/>
            <person name="Ohm R."/>
            <person name="Pangilinan J."/>
            <person name="Park H.-J."/>
            <person name="Ramirez L."/>
            <person name="Alfaro M."/>
            <person name="Sun H."/>
            <person name="Tritt A."/>
            <person name="Yoshinaga Y."/>
            <person name="Zwiers L.-H."/>
            <person name="Turgeon B."/>
            <person name="Goodwin S."/>
            <person name="Spatafora J."/>
            <person name="Crous P."/>
            <person name="Grigoriev I."/>
        </authorList>
    </citation>
    <scope>NUCLEOTIDE SEQUENCE</scope>
    <source>
        <strain evidence="2">CBS 279.74</strain>
    </source>
</reference>
<keyword evidence="3" id="KW-1185">Reference proteome</keyword>
<evidence type="ECO:0000313" key="3">
    <source>
        <dbReference type="Proteomes" id="UP000799428"/>
    </source>
</evidence>
<dbReference type="EMBL" id="MU005782">
    <property type="protein sequence ID" value="KAF2704475.1"/>
    <property type="molecule type" value="Genomic_DNA"/>
</dbReference>
<evidence type="ECO:0000313" key="2">
    <source>
        <dbReference type="EMBL" id="KAF2704475.1"/>
    </source>
</evidence>
<gene>
    <name evidence="2" type="ORF">K504DRAFT_117101</name>
</gene>
<dbReference type="AlphaFoldDB" id="A0A6G1JW48"/>
<feature type="region of interest" description="Disordered" evidence="1">
    <location>
        <begin position="1"/>
        <end position="74"/>
    </location>
</feature>
<evidence type="ECO:0000256" key="1">
    <source>
        <dbReference type="SAM" id="MobiDB-lite"/>
    </source>
</evidence>
<name>A0A6G1JW48_9PLEO</name>